<keyword evidence="3 9" id="KW-0489">Methyltransferase</keyword>
<keyword evidence="6" id="KW-0680">Restriction system</keyword>
<dbReference type="REBASE" id="310582">
    <property type="entry name" value="M.TspA32ORF14540P"/>
</dbReference>
<evidence type="ECO:0000256" key="4">
    <source>
        <dbReference type="ARBA" id="ARBA00022679"/>
    </source>
</evidence>
<dbReference type="GO" id="GO:0003677">
    <property type="term" value="F:DNA binding"/>
    <property type="evidence" value="ECO:0007669"/>
    <property type="project" value="InterPro"/>
</dbReference>
<dbReference type="InterPro" id="IPR029063">
    <property type="entry name" value="SAM-dependent_MTases_sf"/>
</dbReference>
<dbReference type="SUPFAM" id="SSF53335">
    <property type="entry name" value="S-adenosyl-L-methionine-dependent methyltransferases"/>
    <property type="match status" value="2"/>
</dbReference>
<evidence type="ECO:0000259" key="8">
    <source>
        <dbReference type="Pfam" id="PF01170"/>
    </source>
</evidence>
<dbReference type="InterPro" id="IPR000241">
    <property type="entry name" value="RlmKL-like_Mtase"/>
</dbReference>
<evidence type="ECO:0000256" key="2">
    <source>
        <dbReference type="ARBA" id="ARBA00012185"/>
    </source>
</evidence>
<proteinExistence type="inferred from homology"/>
<sequence>MVQEYYSCETLFPELAPQAAEGRRERSGTFADNLTLPVHRWFRYPAGFSALWVRQLLQREQSQGRRRVLDPFCGTGTVLLEAEYAGWEAIGLEAHPFLVQVAEAKLRWREKASLLRRAASELVAKAQRLPTIRTDPPELLTRCYRPEVLQKLVQLRQAWLEQAATWPASLSELLWLALAAILRPCASVGTAQWQYVLPSKAKTHVADPFEAFLGRCELMSDDMRCWQRQARYGSAKVLRSDARTCEGVPAGWAELVVTSPPYANNYDYADATRLELCFFGEIERWRDLQQTIRRHLIRSCTQHVSDLVKETERLLADPLLAPLQPELRVVCGHLEQERLLHGGRKAYHTMIAAYFQDMAQYWQALRRVTATGGLVCLVVGDSAPYGIHVPVEEWLGRLALASGFRSWRFERLRARNVKWQNRKHRVPLHEGLLWIEG</sequence>
<dbReference type="AlphaFoldDB" id="A0A455T440"/>
<dbReference type="GO" id="GO:0015667">
    <property type="term" value="F:site-specific DNA-methyltransferase (cytosine-N4-specific) activity"/>
    <property type="evidence" value="ECO:0007669"/>
    <property type="project" value="UniProtKB-EC"/>
</dbReference>
<dbReference type="PROSITE" id="PS01261">
    <property type="entry name" value="UPF0020"/>
    <property type="match status" value="1"/>
</dbReference>
<protein>
    <recommendedName>
        <fullName evidence="2">site-specific DNA-methyltransferase (cytosine-N(4)-specific)</fullName>
        <ecNumber evidence="2">2.1.1.113</ecNumber>
    </recommendedName>
</protein>
<dbReference type="Gene3D" id="3.40.50.150">
    <property type="entry name" value="Vaccinia Virus protein VP39"/>
    <property type="match status" value="2"/>
</dbReference>
<dbReference type="EC" id="2.1.1.113" evidence="2"/>
<gene>
    <name evidence="9" type="ORF">KTA_14540</name>
</gene>
<comment type="similarity">
    <text evidence="1">Belongs to the N(4)/N(6)-methyltransferase family. N(4) subfamily.</text>
</comment>
<organism evidence="9">
    <name type="scientific">Thermogemmatispora argillosa</name>
    <dbReference type="NCBI Taxonomy" id="2045280"/>
    <lineage>
        <taxon>Bacteria</taxon>
        <taxon>Bacillati</taxon>
        <taxon>Chloroflexota</taxon>
        <taxon>Ktedonobacteria</taxon>
        <taxon>Thermogemmatisporales</taxon>
        <taxon>Thermogemmatisporaceae</taxon>
        <taxon>Thermogemmatispora</taxon>
    </lineage>
</organism>
<dbReference type="InterPro" id="IPR053943">
    <property type="entry name" value="RlmKL-like_Mtase_CS"/>
</dbReference>
<evidence type="ECO:0000256" key="5">
    <source>
        <dbReference type="ARBA" id="ARBA00022691"/>
    </source>
</evidence>
<dbReference type="Pfam" id="PF01170">
    <property type="entry name" value="UPF0020"/>
    <property type="match status" value="1"/>
</dbReference>
<keyword evidence="5" id="KW-0949">S-adenosyl-L-methionine</keyword>
<dbReference type="GO" id="GO:0009307">
    <property type="term" value="P:DNA restriction-modification system"/>
    <property type="evidence" value="ECO:0007669"/>
    <property type="project" value="UniProtKB-KW"/>
</dbReference>
<evidence type="ECO:0000256" key="1">
    <source>
        <dbReference type="ARBA" id="ARBA00010203"/>
    </source>
</evidence>
<name>A0A455T440_9CHLR</name>
<evidence type="ECO:0000256" key="7">
    <source>
        <dbReference type="ARBA" id="ARBA00049120"/>
    </source>
</evidence>
<reference evidence="9" key="1">
    <citation type="submission" date="2018-12" db="EMBL/GenBank/DDBJ databases">
        <title>Novel natural products biosynthetic potential of the class Ktedonobacteria.</title>
        <authorList>
            <person name="Zheng Y."/>
            <person name="Saitou A."/>
            <person name="Wang C.M."/>
            <person name="Toyoda A."/>
            <person name="Minakuchi Y."/>
            <person name="Sekiguchi Y."/>
            <person name="Ueda K."/>
            <person name="Takano H."/>
            <person name="Sakai Y."/>
            <person name="Yokota A."/>
            <person name="Yabe S."/>
        </authorList>
    </citation>
    <scope>NUCLEOTIDE SEQUENCE</scope>
    <source>
        <strain evidence="9">A3-2</strain>
    </source>
</reference>
<evidence type="ECO:0000256" key="6">
    <source>
        <dbReference type="ARBA" id="ARBA00022747"/>
    </source>
</evidence>
<comment type="catalytic activity">
    <reaction evidence="7">
        <text>a 2'-deoxycytidine in DNA + S-adenosyl-L-methionine = an N(4)-methyl-2'-deoxycytidine in DNA + S-adenosyl-L-homocysteine + H(+)</text>
        <dbReference type="Rhea" id="RHEA:16857"/>
        <dbReference type="Rhea" id="RHEA-COMP:11369"/>
        <dbReference type="Rhea" id="RHEA-COMP:13674"/>
        <dbReference type="ChEBI" id="CHEBI:15378"/>
        <dbReference type="ChEBI" id="CHEBI:57856"/>
        <dbReference type="ChEBI" id="CHEBI:59789"/>
        <dbReference type="ChEBI" id="CHEBI:85452"/>
        <dbReference type="ChEBI" id="CHEBI:137933"/>
        <dbReference type="EC" id="2.1.1.113"/>
    </reaction>
</comment>
<evidence type="ECO:0000256" key="3">
    <source>
        <dbReference type="ARBA" id="ARBA00022603"/>
    </source>
</evidence>
<dbReference type="GO" id="GO:0032259">
    <property type="term" value="P:methylation"/>
    <property type="evidence" value="ECO:0007669"/>
    <property type="project" value="UniProtKB-KW"/>
</dbReference>
<dbReference type="InterPro" id="IPR017985">
    <property type="entry name" value="MeTrfase_CN4_CS"/>
</dbReference>
<evidence type="ECO:0000313" key="9">
    <source>
        <dbReference type="EMBL" id="BBH93255.1"/>
    </source>
</evidence>
<dbReference type="EMBL" id="AP019377">
    <property type="protein sequence ID" value="BBH93255.1"/>
    <property type="molecule type" value="Genomic_DNA"/>
</dbReference>
<accession>A0A455T440</accession>
<dbReference type="CDD" id="cd02440">
    <property type="entry name" value="AdoMet_MTases"/>
    <property type="match status" value="1"/>
</dbReference>
<dbReference type="PROSITE" id="PS00093">
    <property type="entry name" value="N4_MTASE"/>
    <property type="match status" value="1"/>
</dbReference>
<keyword evidence="4 9" id="KW-0808">Transferase</keyword>
<feature type="domain" description="Ribosomal RNA large subunit methyltransferase K/L-like methyltransferase" evidence="8">
    <location>
        <begin position="40"/>
        <end position="110"/>
    </location>
</feature>